<keyword evidence="10" id="KW-1185">Reference proteome</keyword>
<keyword evidence="2 7" id="KW-0812">Transmembrane</keyword>
<accession>K8FD87</accession>
<protein>
    <submittedName>
        <fullName evidence="9">ResB family protein</fullName>
    </submittedName>
</protein>
<dbReference type="Pfam" id="PF05140">
    <property type="entry name" value="ResB"/>
    <property type="match status" value="1"/>
</dbReference>
<dbReference type="Proteomes" id="UP000198341">
    <property type="component" value="Chromosome 16"/>
</dbReference>
<evidence type="ECO:0000256" key="1">
    <source>
        <dbReference type="ARBA" id="ARBA00004141"/>
    </source>
</evidence>
<dbReference type="EMBL" id="FO082263">
    <property type="protein sequence ID" value="CCO20238.1"/>
    <property type="molecule type" value="Genomic_DNA"/>
</dbReference>
<feature type="region of interest" description="Disordered" evidence="6">
    <location>
        <begin position="20"/>
        <end position="45"/>
    </location>
</feature>
<evidence type="ECO:0000256" key="6">
    <source>
        <dbReference type="SAM" id="MobiDB-lite"/>
    </source>
</evidence>
<dbReference type="GeneID" id="19011253"/>
<organism evidence="9 10">
    <name type="scientific">Bathycoccus prasinos</name>
    <dbReference type="NCBI Taxonomy" id="41875"/>
    <lineage>
        <taxon>Eukaryota</taxon>
        <taxon>Viridiplantae</taxon>
        <taxon>Chlorophyta</taxon>
        <taxon>Mamiellophyceae</taxon>
        <taxon>Mamiellales</taxon>
        <taxon>Bathycoccaceae</taxon>
        <taxon>Bathycoccus</taxon>
    </lineage>
</organism>
<proteinExistence type="inferred from homology"/>
<sequence length="552" mass="60416">MTNKTTTIRKKKLRGGRVVVAANGGDNEKNKAPEPTIRGTNTTRTKEEEDRAFNEFLMGDIKKTFKKALKRVSSLPLAISEFGAIAGFSALGTVIEQNKSYAWYVENYPVGEDAPLFGLLDFTFILNSGLDHVYTTWYFLSLLSLLAVSLTACTATKQLPVWRVAAKWKFIKKPKFLVNSKTMDERESVKDASVIDLANSLAERGYQVFLREEDKEQYLYAFKGLIGRLAPIGVHFALLLTLGGCAYSALGGLGGSIMAPEDTSFTIADGLTRGSPLSKVPKFAKTNQVFVKDFTIDYLPSGQVSQFYSNLSVIDEKGNEVDNKVISVNVPLRYGGVTMYQTDWSMSSMRVTVIPKLEVDATNSDTNSESSSSSKSRSSSSSSSSSSIGKREELVLPMANLENKGNFKGKIWGTFLPIGDDADASENKKGISLVARDFQSVAIYDSKGAFVGVRRPTSKKPIDVDNISLVVEEISGATGLELKTDPGVPFVYAGFAGLLVTSFLSLLSHSQVWGVQKNDGNKVLYVSGTSNRGKEEFRVEFDQVLDELPEYI</sequence>
<dbReference type="GO" id="GO:0016020">
    <property type="term" value="C:membrane"/>
    <property type="evidence" value="ECO:0007669"/>
    <property type="project" value="UniProtKB-SubCell"/>
</dbReference>
<evidence type="ECO:0000256" key="5">
    <source>
        <dbReference type="ARBA" id="ARBA00023136"/>
    </source>
</evidence>
<dbReference type="AlphaFoldDB" id="K8FD87"/>
<dbReference type="InterPro" id="IPR023494">
    <property type="entry name" value="Cyt_c_bgen_Ccs1/CcsB/ResB"/>
</dbReference>
<feature type="compositionally biased region" description="Low complexity" evidence="6">
    <location>
        <begin position="368"/>
        <end position="387"/>
    </location>
</feature>
<dbReference type="eggNOG" id="ENOG502QRFF">
    <property type="taxonomic scope" value="Eukaryota"/>
</dbReference>
<keyword evidence="4 7" id="KW-1133">Transmembrane helix</keyword>
<evidence type="ECO:0000259" key="8">
    <source>
        <dbReference type="Pfam" id="PF05140"/>
    </source>
</evidence>
<feature type="transmembrane region" description="Helical" evidence="7">
    <location>
        <begin position="136"/>
        <end position="155"/>
    </location>
</feature>
<evidence type="ECO:0000256" key="2">
    <source>
        <dbReference type="ARBA" id="ARBA00022692"/>
    </source>
</evidence>
<name>K8FD87_9CHLO</name>
<feature type="region of interest" description="Disordered" evidence="6">
    <location>
        <begin position="362"/>
        <end position="388"/>
    </location>
</feature>
<feature type="transmembrane region" description="Helical" evidence="7">
    <location>
        <begin position="229"/>
        <end position="250"/>
    </location>
</feature>
<feature type="transmembrane region" description="Helical" evidence="7">
    <location>
        <begin position="72"/>
        <end position="95"/>
    </location>
</feature>
<gene>
    <name evidence="9" type="ordered locus">Bathy16g01150</name>
</gene>
<dbReference type="OrthoDB" id="565797at2759"/>
<dbReference type="STRING" id="41875.K8FD87"/>
<dbReference type="PANTHER" id="PTHR31566">
    <property type="entry name" value="CYTOCHROME C BIOGENESIS PROTEIN CCS1, CHLOROPLASTIC"/>
    <property type="match status" value="1"/>
</dbReference>
<reference evidence="9 10" key="1">
    <citation type="submission" date="2011-10" db="EMBL/GenBank/DDBJ databases">
        <authorList>
            <person name="Genoscope - CEA"/>
        </authorList>
    </citation>
    <scope>NUCLEOTIDE SEQUENCE [LARGE SCALE GENOMIC DNA]</scope>
    <source>
        <strain evidence="9 10">RCC 1105</strain>
    </source>
</reference>
<keyword evidence="5 7" id="KW-0472">Membrane</keyword>
<dbReference type="InterPro" id="IPR007816">
    <property type="entry name" value="ResB-like_domain"/>
</dbReference>
<evidence type="ECO:0000256" key="3">
    <source>
        <dbReference type="ARBA" id="ARBA00022748"/>
    </source>
</evidence>
<keyword evidence="3" id="KW-0201">Cytochrome c-type biogenesis</keyword>
<dbReference type="KEGG" id="bpg:Bathy16g01150"/>
<dbReference type="HAMAP" id="MF_01392">
    <property type="entry name" value="CytC_Ccs1"/>
    <property type="match status" value="1"/>
</dbReference>
<dbReference type="RefSeq" id="XP_007508621.1">
    <property type="nucleotide sequence ID" value="XM_007508559.1"/>
</dbReference>
<evidence type="ECO:0000313" key="10">
    <source>
        <dbReference type="Proteomes" id="UP000198341"/>
    </source>
</evidence>
<feature type="domain" description="ResB-like" evidence="8">
    <location>
        <begin position="77"/>
        <end position="542"/>
    </location>
</feature>
<dbReference type="GO" id="GO:0017004">
    <property type="term" value="P:cytochrome complex assembly"/>
    <property type="evidence" value="ECO:0007669"/>
    <property type="project" value="UniProtKB-KW"/>
</dbReference>
<dbReference type="PANTHER" id="PTHR31566:SF0">
    <property type="entry name" value="CYTOCHROME C BIOGENESIS PROTEIN CCS1, CHLOROPLASTIC"/>
    <property type="match status" value="1"/>
</dbReference>
<comment type="subcellular location">
    <subcellularLocation>
        <location evidence="1">Membrane</location>
        <topology evidence="1">Multi-pass membrane protein</topology>
    </subcellularLocation>
</comment>
<evidence type="ECO:0000256" key="7">
    <source>
        <dbReference type="SAM" id="Phobius"/>
    </source>
</evidence>
<evidence type="ECO:0000313" key="9">
    <source>
        <dbReference type="EMBL" id="CCO20238.1"/>
    </source>
</evidence>
<evidence type="ECO:0000256" key="4">
    <source>
        <dbReference type="ARBA" id="ARBA00022989"/>
    </source>
</evidence>